<dbReference type="Pfam" id="PF02518">
    <property type="entry name" value="HATPase_c"/>
    <property type="match status" value="1"/>
</dbReference>
<reference evidence="7 8" key="1">
    <citation type="journal article" date="2014" name="BMC Genomics">
        <title>Comparison of environmental and isolate Sulfobacillus genomes reveals diverse carbon, sulfur, nitrogen, and hydrogen metabolisms.</title>
        <authorList>
            <person name="Justice N.B."/>
            <person name="Norman A."/>
            <person name="Brown C.T."/>
            <person name="Singh A."/>
            <person name="Thomas B.C."/>
            <person name="Banfield J.F."/>
        </authorList>
    </citation>
    <scope>NUCLEOTIDE SEQUENCE [LARGE SCALE GENOMIC DNA]</scope>
    <source>
        <strain evidence="7">AMDSBA1</strain>
    </source>
</reference>
<dbReference type="PRINTS" id="PR00344">
    <property type="entry name" value="BCTRLSENSOR"/>
</dbReference>
<dbReference type="InterPro" id="IPR003594">
    <property type="entry name" value="HATPase_dom"/>
</dbReference>
<dbReference type="PROSITE" id="PS50109">
    <property type="entry name" value="HIS_KIN"/>
    <property type="match status" value="1"/>
</dbReference>
<evidence type="ECO:0000259" key="6">
    <source>
        <dbReference type="PROSITE" id="PS50109"/>
    </source>
</evidence>
<accession>A0A2T2X9C3</accession>
<evidence type="ECO:0000256" key="1">
    <source>
        <dbReference type="ARBA" id="ARBA00000085"/>
    </source>
</evidence>
<comment type="caution">
    <text evidence="7">The sequence shown here is derived from an EMBL/GenBank/DDBJ whole genome shotgun (WGS) entry which is preliminary data.</text>
</comment>
<dbReference type="InterPro" id="IPR004358">
    <property type="entry name" value="Sig_transdc_His_kin-like_C"/>
</dbReference>
<dbReference type="GO" id="GO:0016020">
    <property type="term" value="C:membrane"/>
    <property type="evidence" value="ECO:0007669"/>
    <property type="project" value="InterPro"/>
</dbReference>
<dbReference type="AlphaFoldDB" id="A0A2T2X9C3"/>
<evidence type="ECO:0000313" key="7">
    <source>
        <dbReference type="EMBL" id="PSR31114.1"/>
    </source>
</evidence>
<protein>
    <recommendedName>
        <fullName evidence="2">histidine kinase</fullName>
        <ecNumber evidence="2">2.7.13.3</ecNumber>
    </recommendedName>
</protein>
<dbReference type="EMBL" id="PXYT01000004">
    <property type="protein sequence ID" value="PSR31114.1"/>
    <property type="molecule type" value="Genomic_DNA"/>
</dbReference>
<dbReference type="SMART" id="SM00387">
    <property type="entry name" value="HATPase_c"/>
    <property type="match status" value="1"/>
</dbReference>
<dbReference type="EC" id="2.7.13.3" evidence="2"/>
<dbReference type="InterPro" id="IPR005467">
    <property type="entry name" value="His_kinase_dom"/>
</dbReference>
<dbReference type="Proteomes" id="UP000242699">
    <property type="component" value="Unassembled WGS sequence"/>
</dbReference>
<evidence type="ECO:0000256" key="3">
    <source>
        <dbReference type="ARBA" id="ARBA00022777"/>
    </source>
</evidence>
<dbReference type="Pfam" id="PF06580">
    <property type="entry name" value="His_kinase"/>
    <property type="match status" value="1"/>
</dbReference>
<dbReference type="PANTHER" id="PTHR34220">
    <property type="entry name" value="SENSOR HISTIDINE KINASE YPDA"/>
    <property type="match status" value="1"/>
</dbReference>
<dbReference type="GO" id="GO:0000155">
    <property type="term" value="F:phosphorelay sensor kinase activity"/>
    <property type="evidence" value="ECO:0007669"/>
    <property type="project" value="InterPro"/>
</dbReference>
<keyword evidence="4" id="KW-0902">Two-component regulatory system</keyword>
<dbReference type="PANTHER" id="PTHR34220:SF7">
    <property type="entry name" value="SENSOR HISTIDINE KINASE YPDA"/>
    <property type="match status" value="1"/>
</dbReference>
<feature type="transmembrane region" description="Helical" evidence="5">
    <location>
        <begin position="30"/>
        <end position="45"/>
    </location>
</feature>
<keyword evidence="5" id="KW-0472">Membrane</keyword>
<dbReference type="InterPro" id="IPR010559">
    <property type="entry name" value="Sig_transdc_His_kin_internal"/>
</dbReference>
<keyword evidence="5" id="KW-0812">Transmembrane</keyword>
<evidence type="ECO:0000256" key="5">
    <source>
        <dbReference type="SAM" id="Phobius"/>
    </source>
</evidence>
<keyword evidence="3 7" id="KW-0418">Kinase</keyword>
<feature type="domain" description="Histidine kinase" evidence="6">
    <location>
        <begin position="321"/>
        <end position="423"/>
    </location>
</feature>
<dbReference type="Gene3D" id="3.30.450.40">
    <property type="match status" value="1"/>
</dbReference>
<keyword evidence="5" id="KW-1133">Transmembrane helix</keyword>
<dbReference type="SUPFAM" id="SSF55874">
    <property type="entry name" value="ATPase domain of HSP90 chaperone/DNA topoisomerase II/histidine kinase"/>
    <property type="match status" value="1"/>
</dbReference>
<sequence length="438" mass="48534">MKPRCLVILGVPTLAIIVLSATLPLAGWQWAVALIGILIPWGLYFKKTGKKPSALLQEDGSAATLDAAETTFQIGHAALPHLRQGLNRETAQYIANIIQRTVGVEAVAITDTHIVLGWAGKKCPQHDPGTFLSRTTKEVMRDKVQRILQTEELQGDYEECQLGVVVITPLVSHNQAVGSVKLYVAEQSMLPKRVGRLAEGIAQLLSILLEVAEVDRQRSLASAARLEALQAQIRPHFLFNVLNTIISFSRTDPDKARDLLIQLASFFRRSLSHKGSTVLLKDEIDYVQTYLNLEKARYGDKLRYRLRIQPESLHRSVPVLIIQPLVENAVIHGIAEKEGSGMVSVSIRNRGRDTIIYISDNGRGIPRSKQREIFQMGEGQGMGLGLSNVSERLVGLYGNKYRLRLRSSENKGTTVRLVIPATVPQDLDQSETVRTAFS</sequence>
<gene>
    <name evidence="7" type="ORF">C7B43_03165</name>
</gene>
<dbReference type="InterPro" id="IPR029016">
    <property type="entry name" value="GAF-like_dom_sf"/>
</dbReference>
<dbReference type="InterPro" id="IPR036890">
    <property type="entry name" value="HATPase_C_sf"/>
</dbReference>
<evidence type="ECO:0000256" key="4">
    <source>
        <dbReference type="ARBA" id="ARBA00023012"/>
    </source>
</evidence>
<dbReference type="InterPro" id="IPR050640">
    <property type="entry name" value="Bact_2-comp_sensor_kinase"/>
</dbReference>
<organism evidence="7 8">
    <name type="scientific">Sulfobacillus benefaciens</name>
    <dbReference type="NCBI Taxonomy" id="453960"/>
    <lineage>
        <taxon>Bacteria</taxon>
        <taxon>Bacillati</taxon>
        <taxon>Bacillota</taxon>
        <taxon>Clostridia</taxon>
        <taxon>Eubacteriales</taxon>
        <taxon>Clostridiales Family XVII. Incertae Sedis</taxon>
        <taxon>Sulfobacillus</taxon>
    </lineage>
</organism>
<proteinExistence type="predicted"/>
<comment type="catalytic activity">
    <reaction evidence="1">
        <text>ATP + protein L-histidine = ADP + protein N-phospho-L-histidine.</text>
        <dbReference type="EC" id="2.7.13.3"/>
    </reaction>
</comment>
<keyword evidence="3 7" id="KW-0808">Transferase</keyword>
<evidence type="ECO:0000313" key="8">
    <source>
        <dbReference type="Proteomes" id="UP000242699"/>
    </source>
</evidence>
<evidence type="ECO:0000256" key="2">
    <source>
        <dbReference type="ARBA" id="ARBA00012438"/>
    </source>
</evidence>
<name>A0A2T2X9C3_9FIRM</name>
<dbReference type="Gene3D" id="3.30.565.10">
    <property type="entry name" value="Histidine kinase-like ATPase, C-terminal domain"/>
    <property type="match status" value="1"/>
</dbReference>